<keyword evidence="7" id="KW-1185">Reference proteome</keyword>
<keyword evidence="3" id="KW-0804">Transcription</keyword>
<feature type="compositionally biased region" description="Basic and acidic residues" evidence="5">
    <location>
        <begin position="152"/>
        <end position="170"/>
    </location>
</feature>
<accession>A0ABD1ZSJ1</accession>
<evidence type="ECO:0008006" key="8">
    <source>
        <dbReference type="Google" id="ProtNLM"/>
    </source>
</evidence>
<evidence type="ECO:0000256" key="2">
    <source>
        <dbReference type="ARBA" id="ARBA00023015"/>
    </source>
</evidence>
<evidence type="ECO:0000313" key="7">
    <source>
        <dbReference type="Proteomes" id="UP001605036"/>
    </source>
</evidence>
<dbReference type="AlphaFoldDB" id="A0ABD1ZSJ1"/>
<dbReference type="Proteomes" id="UP001605036">
    <property type="component" value="Unassembled WGS sequence"/>
</dbReference>
<feature type="compositionally biased region" description="Basic residues" evidence="5">
    <location>
        <begin position="190"/>
        <end position="202"/>
    </location>
</feature>
<proteinExistence type="predicted"/>
<feature type="compositionally biased region" description="Basic residues" evidence="5">
    <location>
        <begin position="171"/>
        <end position="180"/>
    </location>
</feature>
<evidence type="ECO:0000256" key="1">
    <source>
        <dbReference type="ARBA" id="ARBA00004123"/>
    </source>
</evidence>
<comment type="subcellular location">
    <subcellularLocation>
        <location evidence="1">Nucleus</location>
    </subcellularLocation>
</comment>
<gene>
    <name evidence="6" type="ORF">R1flu_021447</name>
</gene>
<protein>
    <recommendedName>
        <fullName evidence="8">Mediator of RNA polymerase II transcription subunit 19a</fullName>
    </recommendedName>
</protein>
<keyword evidence="4" id="KW-0539">Nucleus</keyword>
<name>A0ABD1ZSJ1_9MARC</name>
<dbReference type="PANTHER" id="PTHR22536:SF1">
    <property type="entry name" value="MEDIATOR OF RNA POLYMERASE II TRANSCRIPTION SUBUNIT 19"/>
    <property type="match status" value="1"/>
</dbReference>
<evidence type="ECO:0000256" key="5">
    <source>
        <dbReference type="SAM" id="MobiDB-lite"/>
    </source>
</evidence>
<feature type="compositionally biased region" description="Basic residues" evidence="5">
    <location>
        <begin position="135"/>
        <end position="151"/>
    </location>
</feature>
<feature type="region of interest" description="Disordered" evidence="5">
    <location>
        <begin position="117"/>
        <end position="215"/>
    </location>
</feature>
<dbReference type="InterPro" id="IPR019403">
    <property type="entry name" value="Mediator_Med19_met"/>
</dbReference>
<evidence type="ECO:0000256" key="4">
    <source>
        <dbReference type="ARBA" id="ARBA00023242"/>
    </source>
</evidence>
<evidence type="ECO:0000256" key="3">
    <source>
        <dbReference type="ARBA" id="ARBA00023163"/>
    </source>
</evidence>
<comment type="caution">
    <text evidence="6">The sequence shown here is derived from an EMBL/GenBank/DDBJ whole genome shotgun (WGS) entry which is preliminary data.</text>
</comment>
<dbReference type="GO" id="GO:0005634">
    <property type="term" value="C:nucleus"/>
    <property type="evidence" value="ECO:0007669"/>
    <property type="project" value="UniProtKB-SubCell"/>
</dbReference>
<keyword evidence="2" id="KW-0805">Transcription regulation</keyword>
<dbReference type="EMBL" id="JBHFFA010000001">
    <property type="protein sequence ID" value="KAL2653319.1"/>
    <property type="molecule type" value="Genomic_DNA"/>
</dbReference>
<organism evidence="6 7">
    <name type="scientific">Riccia fluitans</name>
    <dbReference type="NCBI Taxonomy" id="41844"/>
    <lineage>
        <taxon>Eukaryota</taxon>
        <taxon>Viridiplantae</taxon>
        <taxon>Streptophyta</taxon>
        <taxon>Embryophyta</taxon>
        <taxon>Marchantiophyta</taxon>
        <taxon>Marchantiopsida</taxon>
        <taxon>Marchantiidae</taxon>
        <taxon>Marchantiales</taxon>
        <taxon>Ricciaceae</taxon>
        <taxon>Riccia</taxon>
    </lineage>
</organism>
<dbReference type="PANTHER" id="PTHR22536">
    <property type="entry name" value="LUNG CANCER METASTASIS-RELATED LCMR1 PROTEIN"/>
    <property type="match status" value="1"/>
</dbReference>
<evidence type="ECO:0000313" key="6">
    <source>
        <dbReference type="EMBL" id="KAL2653319.1"/>
    </source>
</evidence>
<sequence length="215" mass="24137">MAGRELGISVFRLLSAVGPRQRELTGAVDLVQHYGLSDLYSYFCKSTLPTCIADTQCLQQVVGDTEIRKGEGMELGQLVDPSADHLFSQPASIQPLDVQLLQWAFTLQENKPIQLPEADRGVGTISGNVKEDKDRKHKKKHKKHKHRHKDKDKKDKDKDAAKGENGEDRSKKHKKKKRKHEVGEDDADGHKHKKKKDKHKHSTKVDGSGATKNGK</sequence>
<reference evidence="6 7" key="1">
    <citation type="submission" date="2024-09" db="EMBL/GenBank/DDBJ databases">
        <title>Chromosome-scale assembly of Riccia fluitans.</title>
        <authorList>
            <person name="Paukszto L."/>
            <person name="Sawicki J."/>
            <person name="Karawczyk K."/>
            <person name="Piernik-Szablinska J."/>
            <person name="Szczecinska M."/>
            <person name="Mazdziarz M."/>
        </authorList>
    </citation>
    <scope>NUCLEOTIDE SEQUENCE [LARGE SCALE GENOMIC DNA]</scope>
    <source>
        <strain evidence="6">Rf_01</strain>
        <tissue evidence="6">Aerial parts of the thallus</tissue>
    </source>
</reference>